<sequence length="62" mass="6821">MLTTKPAGATPISTSMTRPMPFWPSFAPCENDTPMADRIRAIRVQNGGFFLPSFFSRSAGVR</sequence>
<accession>A0A564LPK0</accession>
<gene>
    <name evidence="1" type="ORF">SB6422_05832</name>
</gene>
<name>A0A564LPK0_9ENTR</name>
<reference evidence="1 2" key="1">
    <citation type="submission" date="2019-07" db="EMBL/GenBank/DDBJ databases">
        <authorList>
            <person name="Brisse S."/>
            <person name="Rodrigues C."/>
            <person name="Thorpe H."/>
        </authorList>
    </citation>
    <scope>NUCLEOTIDE SEQUENCE [LARGE SCALE GENOMIC DNA]</scope>
    <source>
        <strain evidence="1">SB6422</strain>
    </source>
</reference>
<dbReference type="Proteomes" id="UP000317374">
    <property type="component" value="Unassembled WGS sequence"/>
</dbReference>
<protein>
    <submittedName>
        <fullName evidence="1">Uncharacterized protein</fullName>
    </submittedName>
</protein>
<evidence type="ECO:0000313" key="1">
    <source>
        <dbReference type="EMBL" id="VUS83507.1"/>
    </source>
</evidence>
<dbReference type="EMBL" id="CABGGW010000041">
    <property type="protein sequence ID" value="VUS83507.1"/>
    <property type="molecule type" value="Genomic_DNA"/>
</dbReference>
<evidence type="ECO:0000313" key="2">
    <source>
        <dbReference type="Proteomes" id="UP000317374"/>
    </source>
</evidence>
<dbReference type="AlphaFoldDB" id="A0A564LPK0"/>
<proteinExistence type="predicted"/>
<organism evidence="1 2">
    <name type="scientific">Klebsiella huaxiensis</name>
    <dbReference type="NCBI Taxonomy" id="2153354"/>
    <lineage>
        <taxon>Bacteria</taxon>
        <taxon>Pseudomonadati</taxon>
        <taxon>Pseudomonadota</taxon>
        <taxon>Gammaproteobacteria</taxon>
        <taxon>Enterobacterales</taxon>
        <taxon>Enterobacteriaceae</taxon>
        <taxon>Klebsiella/Raoultella group</taxon>
        <taxon>Klebsiella</taxon>
    </lineage>
</organism>